<evidence type="ECO:0000313" key="1">
    <source>
        <dbReference type="EMBL" id="KAJ8666664.1"/>
    </source>
</evidence>
<organism evidence="1 2">
    <name type="scientific">Eretmocerus hayati</name>
    <dbReference type="NCBI Taxonomy" id="131215"/>
    <lineage>
        <taxon>Eukaryota</taxon>
        <taxon>Metazoa</taxon>
        <taxon>Ecdysozoa</taxon>
        <taxon>Arthropoda</taxon>
        <taxon>Hexapoda</taxon>
        <taxon>Insecta</taxon>
        <taxon>Pterygota</taxon>
        <taxon>Neoptera</taxon>
        <taxon>Endopterygota</taxon>
        <taxon>Hymenoptera</taxon>
        <taxon>Apocrita</taxon>
        <taxon>Proctotrupomorpha</taxon>
        <taxon>Chalcidoidea</taxon>
        <taxon>Aphelinidae</taxon>
        <taxon>Aphelininae</taxon>
        <taxon>Eretmocerus</taxon>
    </lineage>
</organism>
<protein>
    <submittedName>
        <fullName evidence="1">Uncharacterized protein</fullName>
    </submittedName>
</protein>
<gene>
    <name evidence="1" type="ORF">QAD02_008326</name>
</gene>
<sequence>MAFPRGVEWIQIAQDFQDSYGYPSCLKALDGRRFENKRPPNSGAKYYNRKQFRSIVLLAVCDAHHRFLYALVGSPGPSHDSGIFARSTLGRALVNNVIDFPAPEQWPNSDIVATYAFIADEGFGFGERVMAPYRKSANKTIEEMIFDIRLTEPRETVERAFGSLCSGFQVCGEKLGFDVTTSKNIIFCCMSMHNHPITVRMEKNLDTHDDGESEDSEPETDDDSDDCHENSENSRNLGDYHLDNSLHSHDFFPGPLHGRGIKEDLDSSSQLSSESDEISDQELDGFDGQRIREVLTTYFVTDGDCEWQWKKLQ</sequence>
<proteinExistence type="predicted"/>
<keyword evidence="2" id="KW-1185">Reference proteome</keyword>
<dbReference type="Proteomes" id="UP001239111">
    <property type="component" value="Chromosome 4"/>
</dbReference>
<comment type="caution">
    <text evidence="1">The sequence shown here is derived from an EMBL/GenBank/DDBJ whole genome shotgun (WGS) entry which is preliminary data.</text>
</comment>
<evidence type="ECO:0000313" key="2">
    <source>
        <dbReference type="Proteomes" id="UP001239111"/>
    </source>
</evidence>
<reference evidence="1" key="1">
    <citation type="submission" date="2023-04" db="EMBL/GenBank/DDBJ databases">
        <title>A chromosome-level genome assembly of the parasitoid wasp Eretmocerus hayati.</title>
        <authorList>
            <person name="Zhong Y."/>
            <person name="Liu S."/>
            <person name="Liu Y."/>
        </authorList>
    </citation>
    <scope>NUCLEOTIDE SEQUENCE</scope>
    <source>
        <strain evidence="1">ZJU_SS_LIU_2023</strain>
    </source>
</reference>
<accession>A0ACC2N8I7</accession>
<name>A0ACC2N8I7_9HYME</name>
<dbReference type="EMBL" id="CM056744">
    <property type="protein sequence ID" value="KAJ8666664.1"/>
    <property type="molecule type" value="Genomic_DNA"/>
</dbReference>